<name>A0ABS3UIJ6_9ACTN</name>
<evidence type="ECO:0000313" key="1">
    <source>
        <dbReference type="EMBL" id="MBO3738590.1"/>
    </source>
</evidence>
<keyword evidence="2" id="KW-1185">Reference proteome</keyword>
<gene>
    <name evidence="1" type="ORF">J5X75_13775</name>
</gene>
<accession>A0ABS3UIJ6</accession>
<dbReference type="EMBL" id="JAGFNS010000008">
    <property type="protein sequence ID" value="MBO3738590.1"/>
    <property type="molecule type" value="Genomic_DNA"/>
</dbReference>
<sequence>MTRILLVRHAMPEIDPAVPARQWRLSPDGRAAARELAPLIPAAARFVASPEPKARETLAEIAGPAPVGVDAGFAEVRRPSGWTGGGEYRAAARAYLNGAEHDGWEPRDQVVARFGAAVDRHVAEGGTLVIGTHGLAGTLWLNSRSAFGWPAERLWAALRFPDLIEAAPDVRFLLAPKG</sequence>
<evidence type="ECO:0000313" key="2">
    <source>
        <dbReference type="Proteomes" id="UP000679690"/>
    </source>
</evidence>
<dbReference type="Pfam" id="PF00300">
    <property type="entry name" value="His_Phos_1"/>
    <property type="match status" value="1"/>
</dbReference>
<dbReference type="Proteomes" id="UP000679690">
    <property type="component" value="Unassembled WGS sequence"/>
</dbReference>
<proteinExistence type="predicted"/>
<dbReference type="InterPro" id="IPR029033">
    <property type="entry name" value="His_PPase_superfam"/>
</dbReference>
<dbReference type="SUPFAM" id="SSF53254">
    <property type="entry name" value="Phosphoglycerate mutase-like"/>
    <property type="match status" value="1"/>
</dbReference>
<reference evidence="1 2" key="1">
    <citation type="submission" date="2021-03" db="EMBL/GenBank/DDBJ databases">
        <title>Actinoplanes flavus sp. nov., a novel actinomycete isolated from Coconut Palm rhizosphere soil.</title>
        <authorList>
            <person name="Luo X."/>
        </authorList>
    </citation>
    <scope>NUCLEOTIDE SEQUENCE [LARGE SCALE GENOMIC DNA]</scope>
    <source>
        <strain evidence="1 2">NEAU-H7</strain>
    </source>
</reference>
<organism evidence="1 2">
    <name type="scientific">Actinoplanes flavus</name>
    <dbReference type="NCBI Taxonomy" id="2820290"/>
    <lineage>
        <taxon>Bacteria</taxon>
        <taxon>Bacillati</taxon>
        <taxon>Actinomycetota</taxon>
        <taxon>Actinomycetes</taxon>
        <taxon>Micromonosporales</taxon>
        <taxon>Micromonosporaceae</taxon>
        <taxon>Actinoplanes</taxon>
    </lineage>
</organism>
<dbReference type="InterPro" id="IPR013078">
    <property type="entry name" value="His_Pase_superF_clade-1"/>
</dbReference>
<dbReference type="RefSeq" id="WP_208467760.1">
    <property type="nucleotide sequence ID" value="NZ_JAGFNS010000008.1"/>
</dbReference>
<comment type="caution">
    <text evidence="1">The sequence shown here is derived from an EMBL/GenBank/DDBJ whole genome shotgun (WGS) entry which is preliminary data.</text>
</comment>
<protein>
    <submittedName>
        <fullName evidence="1">Histidine phosphatase family protein</fullName>
    </submittedName>
</protein>
<dbReference type="Gene3D" id="3.40.50.1240">
    <property type="entry name" value="Phosphoglycerate mutase-like"/>
    <property type="match status" value="1"/>
</dbReference>